<dbReference type="GO" id="GO:0032259">
    <property type="term" value="P:methylation"/>
    <property type="evidence" value="ECO:0007669"/>
    <property type="project" value="UniProtKB-KW"/>
</dbReference>
<name>A0ABS8CEW9_9BURK</name>
<dbReference type="PANTHER" id="PTHR30027:SF3">
    <property type="entry name" value="16S RRNA (URACIL(1498)-N(3))-METHYLTRANSFERASE"/>
    <property type="match status" value="1"/>
</dbReference>
<evidence type="ECO:0000256" key="9">
    <source>
        <dbReference type="ARBA" id="ARBA00022691"/>
    </source>
</evidence>
<feature type="domain" description="Ribosomal RNA small subunit methyltransferase E methyltransferase" evidence="13">
    <location>
        <begin position="76"/>
        <end position="237"/>
    </location>
</feature>
<dbReference type="Gene3D" id="3.40.1280.10">
    <property type="match status" value="1"/>
</dbReference>
<dbReference type="NCBIfam" id="TIGR00046">
    <property type="entry name" value="RsmE family RNA methyltransferase"/>
    <property type="match status" value="1"/>
</dbReference>
<evidence type="ECO:0000256" key="1">
    <source>
        <dbReference type="ARBA" id="ARBA00004496"/>
    </source>
</evidence>
<protein>
    <recommendedName>
        <fullName evidence="4 12">Ribosomal RNA small subunit methyltransferase E</fullName>
        <ecNumber evidence="3 12">2.1.1.193</ecNumber>
    </recommendedName>
</protein>
<dbReference type="SUPFAM" id="SSF75217">
    <property type="entry name" value="alpha/beta knot"/>
    <property type="match status" value="1"/>
</dbReference>
<keyword evidence="9 12" id="KW-0949">S-adenosyl-L-methionine</keyword>
<evidence type="ECO:0000256" key="7">
    <source>
        <dbReference type="ARBA" id="ARBA00022603"/>
    </source>
</evidence>
<dbReference type="InterPro" id="IPR046887">
    <property type="entry name" value="RsmE_PUA-like"/>
</dbReference>
<comment type="similarity">
    <text evidence="2 12">Belongs to the RNA methyltransferase RsmE family.</text>
</comment>
<evidence type="ECO:0000256" key="10">
    <source>
        <dbReference type="ARBA" id="ARBA00025699"/>
    </source>
</evidence>
<dbReference type="EMBL" id="JACDXW010000006">
    <property type="protein sequence ID" value="MCB5364591.1"/>
    <property type="molecule type" value="Genomic_DNA"/>
</dbReference>
<evidence type="ECO:0000259" key="14">
    <source>
        <dbReference type="Pfam" id="PF20260"/>
    </source>
</evidence>
<evidence type="ECO:0000256" key="12">
    <source>
        <dbReference type="PIRNR" id="PIRNR015601"/>
    </source>
</evidence>
<evidence type="ECO:0000256" key="3">
    <source>
        <dbReference type="ARBA" id="ARBA00012328"/>
    </source>
</evidence>
<comment type="caution">
    <text evidence="15">The sequence shown here is derived from an EMBL/GenBank/DDBJ whole genome shotgun (WGS) entry which is preliminary data.</text>
</comment>
<keyword evidence="6 12" id="KW-0698">rRNA processing</keyword>
<keyword evidence="7 12" id="KW-0489">Methyltransferase</keyword>
<organism evidence="15 16">
    <name type="scientific">Mesopusillimonas faecipullorum</name>
    <dbReference type="NCBI Taxonomy" id="2755040"/>
    <lineage>
        <taxon>Bacteria</taxon>
        <taxon>Pseudomonadati</taxon>
        <taxon>Pseudomonadota</taxon>
        <taxon>Betaproteobacteria</taxon>
        <taxon>Burkholderiales</taxon>
        <taxon>Alcaligenaceae</taxon>
        <taxon>Mesopusillimonas</taxon>
    </lineage>
</organism>
<keyword evidence="5 12" id="KW-0963">Cytoplasm</keyword>
<evidence type="ECO:0000256" key="8">
    <source>
        <dbReference type="ARBA" id="ARBA00022679"/>
    </source>
</evidence>
<dbReference type="Pfam" id="PF04452">
    <property type="entry name" value="Methyltrans_RNA"/>
    <property type="match status" value="1"/>
</dbReference>
<dbReference type="EC" id="2.1.1.193" evidence="3 12"/>
<reference evidence="15 16" key="1">
    <citation type="submission" date="2020-07" db="EMBL/GenBank/DDBJ databases">
        <title>Pusillimonas sp. nov., isolated from poultry manure in Taiwan.</title>
        <authorList>
            <person name="Lin S.-Y."/>
            <person name="Tang Y.-S."/>
            <person name="Young C.-C."/>
        </authorList>
    </citation>
    <scope>NUCLEOTIDE SEQUENCE [LARGE SCALE GENOMIC DNA]</scope>
    <source>
        <strain evidence="15 16">CC-YST705</strain>
    </source>
</reference>
<evidence type="ECO:0000256" key="4">
    <source>
        <dbReference type="ARBA" id="ARBA00013673"/>
    </source>
</evidence>
<keyword evidence="16" id="KW-1185">Reference proteome</keyword>
<dbReference type="SUPFAM" id="SSF88697">
    <property type="entry name" value="PUA domain-like"/>
    <property type="match status" value="1"/>
</dbReference>
<dbReference type="Pfam" id="PF20260">
    <property type="entry name" value="PUA_4"/>
    <property type="match status" value="1"/>
</dbReference>
<comment type="subcellular location">
    <subcellularLocation>
        <location evidence="1 12">Cytoplasm</location>
    </subcellularLocation>
</comment>
<feature type="domain" description="Ribosomal RNA small subunit methyltransferase E PUA-like" evidence="14">
    <location>
        <begin position="20"/>
        <end position="54"/>
    </location>
</feature>
<dbReference type="InterPro" id="IPR029026">
    <property type="entry name" value="tRNA_m1G_MTases_N"/>
</dbReference>
<gene>
    <name evidence="15" type="ORF">H0484_12620</name>
</gene>
<dbReference type="CDD" id="cd18084">
    <property type="entry name" value="RsmE-like"/>
    <property type="match status" value="1"/>
</dbReference>
<dbReference type="InterPro" id="IPR029028">
    <property type="entry name" value="Alpha/beta_knot_MTases"/>
</dbReference>
<evidence type="ECO:0000256" key="2">
    <source>
        <dbReference type="ARBA" id="ARBA00005528"/>
    </source>
</evidence>
<dbReference type="GO" id="GO:0008168">
    <property type="term" value="F:methyltransferase activity"/>
    <property type="evidence" value="ECO:0007669"/>
    <property type="project" value="UniProtKB-KW"/>
</dbReference>
<proteinExistence type="inferred from homology"/>
<dbReference type="InterPro" id="IPR006700">
    <property type="entry name" value="RsmE"/>
</dbReference>
<evidence type="ECO:0000256" key="11">
    <source>
        <dbReference type="ARBA" id="ARBA00047944"/>
    </source>
</evidence>
<evidence type="ECO:0000259" key="13">
    <source>
        <dbReference type="Pfam" id="PF04452"/>
    </source>
</evidence>
<dbReference type="NCBIfam" id="NF008692">
    <property type="entry name" value="PRK11713.1-5"/>
    <property type="match status" value="1"/>
</dbReference>
<comment type="catalytic activity">
    <reaction evidence="11 12">
        <text>uridine(1498) in 16S rRNA + S-adenosyl-L-methionine = N(3)-methyluridine(1498) in 16S rRNA + S-adenosyl-L-homocysteine + H(+)</text>
        <dbReference type="Rhea" id="RHEA:42920"/>
        <dbReference type="Rhea" id="RHEA-COMP:10283"/>
        <dbReference type="Rhea" id="RHEA-COMP:10284"/>
        <dbReference type="ChEBI" id="CHEBI:15378"/>
        <dbReference type="ChEBI" id="CHEBI:57856"/>
        <dbReference type="ChEBI" id="CHEBI:59789"/>
        <dbReference type="ChEBI" id="CHEBI:65315"/>
        <dbReference type="ChEBI" id="CHEBI:74502"/>
        <dbReference type="EC" id="2.1.1.193"/>
    </reaction>
</comment>
<evidence type="ECO:0000256" key="6">
    <source>
        <dbReference type="ARBA" id="ARBA00022552"/>
    </source>
</evidence>
<accession>A0ABS8CEW9</accession>
<dbReference type="RefSeq" id="WP_226955003.1">
    <property type="nucleotide sequence ID" value="NZ_JACDXW010000006.1"/>
</dbReference>
<keyword evidence="8 12" id="KW-0808">Transferase</keyword>
<sequence>MAHPRFFCPSDLQAGQRMVLPDDIAHHAVRVLRLRHGTDIVLFNGNGGQFAAQLLLDDGPPAAAVIAHAPIEAELAGQLTLIQGLPSGDKMDWVVEKAVEIGVTNVLPVAAQRSVLQLSGPRLEKRLQHWRRISRAASEQCGRNRLMPVEAPLTLNQCLAQHVTTDSLVLFCDPDAKDSLHSLLPQAGVHIVILVGPEGGWSPQEQTDALAHGARAVRFGTRVLRTETAGIALASAITALQGWNT</sequence>
<dbReference type="PANTHER" id="PTHR30027">
    <property type="entry name" value="RIBOSOMAL RNA SMALL SUBUNIT METHYLTRANSFERASE E"/>
    <property type="match status" value="1"/>
</dbReference>
<evidence type="ECO:0000313" key="15">
    <source>
        <dbReference type="EMBL" id="MCB5364591.1"/>
    </source>
</evidence>
<evidence type="ECO:0000256" key="5">
    <source>
        <dbReference type="ARBA" id="ARBA00022490"/>
    </source>
</evidence>
<dbReference type="Gene3D" id="2.40.240.20">
    <property type="entry name" value="Hypothetical PUA domain-like, domain 1"/>
    <property type="match status" value="1"/>
</dbReference>
<dbReference type="InterPro" id="IPR015947">
    <property type="entry name" value="PUA-like_sf"/>
</dbReference>
<comment type="function">
    <text evidence="10 12">Specifically methylates the N3 position of the uracil ring of uridine 1498 (m3U1498) in 16S rRNA. Acts on the fully assembled 30S ribosomal subunit.</text>
</comment>
<dbReference type="Proteomes" id="UP000776983">
    <property type="component" value="Unassembled WGS sequence"/>
</dbReference>
<dbReference type="PIRSF" id="PIRSF015601">
    <property type="entry name" value="MTase_slr0722"/>
    <property type="match status" value="1"/>
</dbReference>
<evidence type="ECO:0000313" key="16">
    <source>
        <dbReference type="Proteomes" id="UP000776983"/>
    </source>
</evidence>
<dbReference type="InterPro" id="IPR046886">
    <property type="entry name" value="RsmE_MTase_dom"/>
</dbReference>